<dbReference type="Proteomes" id="UP000001300">
    <property type="component" value="Chromosome E"/>
</dbReference>
<evidence type="ECO:0000313" key="2">
    <source>
        <dbReference type="Proteomes" id="UP000001300"/>
    </source>
</evidence>
<sequence>MPVPVSTGLITHYHHYRNPYSYWNYCYLDFCPAYRASSRLCSLSCPSG</sequence>
<accession>Q6C3U9</accession>
<name>Q6C3U9_YARLI</name>
<dbReference type="VEuPathDB" id="FungiDB:YALI0_E31977g"/>
<reference evidence="1 2" key="1">
    <citation type="journal article" date="2004" name="Nature">
        <title>Genome evolution in yeasts.</title>
        <authorList>
            <consortium name="Genolevures"/>
            <person name="Dujon B."/>
            <person name="Sherman D."/>
            <person name="Fischer G."/>
            <person name="Durrens P."/>
            <person name="Casaregola S."/>
            <person name="Lafontaine I."/>
            <person name="de Montigny J."/>
            <person name="Marck C."/>
            <person name="Neuveglise C."/>
            <person name="Talla E."/>
            <person name="Goffard N."/>
            <person name="Frangeul L."/>
            <person name="Aigle M."/>
            <person name="Anthouard V."/>
            <person name="Babour A."/>
            <person name="Barbe V."/>
            <person name="Barnay S."/>
            <person name="Blanchin S."/>
            <person name="Beckerich J.M."/>
            <person name="Beyne E."/>
            <person name="Bleykasten C."/>
            <person name="Boisrame A."/>
            <person name="Boyer J."/>
            <person name="Cattolico L."/>
            <person name="Confanioleri F."/>
            <person name="de Daruvar A."/>
            <person name="Despons L."/>
            <person name="Fabre E."/>
            <person name="Fairhead C."/>
            <person name="Ferry-Dumazet H."/>
            <person name="Groppi A."/>
            <person name="Hantraye F."/>
            <person name="Hennequin C."/>
            <person name="Jauniaux N."/>
            <person name="Joyet P."/>
            <person name="Kachouri R."/>
            <person name="Kerrest A."/>
            <person name="Koszul R."/>
            <person name="Lemaire M."/>
            <person name="Lesur I."/>
            <person name="Ma L."/>
            <person name="Muller H."/>
            <person name="Nicaud J.M."/>
            <person name="Nikolski M."/>
            <person name="Oztas S."/>
            <person name="Ozier-Kalogeropoulos O."/>
            <person name="Pellenz S."/>
            <person name="Potier S."/>
            <person name="Richard G.F."/>
            <person name="Straub M.L."/>
            <person name="Suleau A."/>
            <person name="Swennene D."/>
            <person name="Tekaia F."/>
            <person name="Wesolowski-Louvel M."/>
            <person name="Westhof E."/>
            <person name="Wirth B."/>
            <person name="Zeniou-Meyer M."/>
            <person name="Zivanovic I."/>
            <person name="Bolotin-Fukuhara M."/>
            <person name="Thierry A."/>
            <person name="Bouchier C."/>
            <person name="Caudron B."/>
            <person name="Scarpelli C."/>
            <person name="Gaillardin C."/>
            <person name="Weissenbach J."/>
            <person name="Wincker P."/>
            <person name="Souciet J.L."/>
        </authorList>
    </citation>
    <scope>NUCLEOTIDE SEQUENCE [LARGE SCALE GENOMIC DNA]</scope>
    <source>
        <strain evidence="2">CLIB 122 / E 150</strain>
    </source>
</reference>
<protein>
    <submittedName>
        <fullName evidence="1">YALI0E31977p</fullName>
    </submittedName>
</protein>
<dbReference type="HOGENOM" id="CLU_3160298_0_0_1"/>
<keyword evidence="2" id="KW-1185">Reference proteome</keyword>
<organism evidence="1 2">
    <name type="scientific">Yarrowia lipolytica (strain CLIB 122 / E 150)</name>
    <name type="common">Yeast</name>
    <name type="synonym">Candida lipolytica</name>
    <dbReference type="NCBI Taxonomy" id="284591"/>
    <lineage>
        <taxon>Eukaryota</taxon>
        <taxon>Fungi</taxon>
        <taxon>Dikarya</taxon>
        <taxon>Ascomycota</taxon>
        <taxon>Saccharomycotina</taxon>
        <taxon>Dipodascomycetes</taxon>
        <taxon>Dipodascales</taxon>
        <taxon>Dipodascales incertae sedis</taxon>
        <taxon>Yarrowia</taxon>
    </lineage>
</organism>
<proteinExistence type="predicted"/>
<dbReference type="InParanoid" id="Q6C3U9"/>
<dbReference type="EMBL" id="CR382131">
    <property type="protein sequence ID" value="CAG80267.1"/>
    <property type="molecule type" value="Genomic_DNA"/>
</dbReference>
<dbReference type="AlphaFoldDB" id="Q6C3U9"/>
<gene>
    <name evidence="1" type="ORF">YALI0_E31977g</name>
</gene>
<evidence type="ECO:0000313" key="1">
    <source>
        <dbReference type="EMBL" id="CAG80267.1"/>
    </source>
</evidence>